<dbReference type="Gene3D" id="3.40.50.2000">
    <property type="entry name" value="Glycogen Phosphorylase B"/>
    <property type="match status" value="1"/>
</dbReference>
<organism evidence="2 3">
    <name type="scientific">Thalassiosira oceanica</name>
    <name type="common">Marine diatom</name>
    <dbReference type="NCBI Taxonomy" id="159749"/>
    <lineage>
        <taxon>Eukaryota</taxon>
        <taxon>Sar</taxon>
        <taxon>Stramenopiles</taxon>
        <taxon>Ochrophyta</taxon>
        <taxon>Bacillariophyta</taxon>
        <taxon>Coscinodiscophyceae</taxon>
        <taxon>Thalassiosirophycidae</taxon>
        <taxon>Thalassiosirales</taxon>
        <taxon>Thalassiosiraceae</taxon>
        <taxon>Thalassiosira</taxon>
    </lineage>
</organism>
<feature type="transmembrane region" description="Helical" evidence="1">
    <location>
        <begin position="44"/>
        <end position="65"/>
    </location>
</feature>
<evidence type="ECO:0000313" key="2">
    <source>
        <dbReference type="EMBL" id="EJK78079.1"/>
    </source>
</evidence>
<protein>
    <submittedName>
        <fullName evidence="2">Uncharacterized protein</fullName>
    </submittedName>
</protein>
<proteinExistence type="predicted"/>
<keyword evidence="3" id="KW-1185">Reference proteome</keyword>
<dbReference type="SUPFAM" id="SSF53756">
    <property type="entry name" value="UDP-Glycosyltransferase/glycogen phosphorylase"/>
    <property type="match status" value="1"/>
</dbReference>
<dbReference type="OrthoDB" id="5835829at2759"/>
<keyword evidence="1" id="KW-0812">Transmembrane</keyword>
<keyword evidence="1" id="KW-1133">Transmembrane helix</keyword>
<sequence length="355" mass="39064">MAETKESRRRSLLPIVEQVIWNPYRYPRKFNTQLIQCPQRVAQLASLCLGVAHVAIITIAGFGGFKKILDEFLTPEGASVDDVRELYLTSDINRSAIDELCAEPFNLSRSLFLQGAPIYYFGTDPPFGNTLGKHALVTTIASLRDPFLDSIEEEDKMYEELAGSKLHYIGPMIGDPGMLRASTHKAAWTEEERSLLVEYNKHPHRRRSMLRPSADDDKLLNIVKKAKSLGRRICLVTLGTVVTSDRAAFGWHGTGLGVSITGKELVQSVVNAAIDELGLKDDDNIDSSISADESKAPLLVLTVGQQPDALDGIVLPANAIARASVPQIDILRCMNSDDLFVHHGGQNSTMEVRTP</sequence>
<dbReference type="AlphaFoldDB" id="K3W4K1"/>
<evidence type="ECO:0000256" key="1">
    <source>
        <dbReference type="SAM" id="Phobius"/>
    </source>
</evidence>
<keyword evidence="1" id="KW-0472">Membrane</keyword>
<evidence type="ECO:0000313" key="3">
    <source>
        <dbReference type="Proteomes" id="UP000266841"/>
    </source>
</evidence>
<accession>K3W4K1</accession>
<comment type="caution">
    <text evidence="2">The sequence shown here is derived from an EMBL/GenBank/DDBJ whole genome shotgun (WGS) entry which is preliminary data.</text>
</comment>
<name>K3W4K1_THAOC</name>
<dbReference type="eggNOG" id="KOG1192">
    <property type="taxonomic scope" value="Eukaryota"/>
</dbReference>
<dbReference type="EMBL" id="AGNL01000044">
    <property type="protein sequence ID" value="EJK78079.1"/>
    <property type="molecule type" value="Genomic_DNA"/>
</dbReference>
<gene>
    <name evidence="2" type="ORF">THAOC_00041</name>
</gene>
<reference evidence="2 3" key="1">
    <citation type="journal article" date="2012" name="Genome Biol.">
        <title>Genome and low-iron response of an oceanic diatom adapted to chronic iron limitation.</title>
        <authorList>
            <person name="Lommer M."/>
            <person name="Specht M."/>
            <person name="Roy A.S."/>
            <person name="Kraemer L."/>
            <person name="Andreson R."/>
            <person name="Gutowska M.A."/>
            <person name="Wolf J."/>
            <person name="Bergner S.V."/>
            <person name="Schilhabel M.B."/>
            <person name="Klostermeier U.C."/>
            <person name="Beiko R.G."/>
            <person name="Rosenstiel P."/>
            <person name="Hippler M."/>
            <person name="Laroche J."/>
        </authorList>
    </citation>
    <scope>NUCLEOTIDE SEQUENCE [LARGE SCALE GENOMIC DNA]</scope>
    <source>
        <strain evidence="2 3">CCMP1005</strain>
    </source>
</reference>
<dbReference type="Proteomes" id="UP000266841">
    <property type="component" value="Unassembled WGS sequence"/>
</dbReference>